<protein>
    <submittedName>
        <fullName evidence="3">Uncharacterized protein</fullName>
    </submittedName>
</protein>
<sequence length="312" mass="33725">MTWDRGLTQKALNALPLTHYPTLVCLLIMSTPSAQIQSQFAATIGSWIIGATASTGCLEAARTSALRDPRTLSVGNSSTDADSEVASSVVNFGEITRRLCRLAVAECNDRRFRVLDCFLNGTFAGVVTGLPSRIAAVALGSAIIVDWTITICLVSFLRRNQNSRAMQALKLGLSRFLSFDIRQAVNFQSINLYQISIFELVGNFSPVYANTVIASLNSRTLATEHLNRPGNLHFSTMNVSTQVDGFRRPSFTMSQDGIYRAPVISPGEASHTNQTVTGMSSSRDANCEISRSTENADQSGGSIAKRTDAMVV</sequence>
<evidence type="ECO:0000256" key="1">
    <source>
        <dbReference type="SAM" id="MobiDB-lite"/>
    </source>
</evidence>
<keyword evidence="4" id="KW-1185">Reference proteome</keyword>
<dbReference type="AlphaFoldDB" id="A0AAD5VVX0"/>
<gene>
    <name evidence="3" type="ORF">NP233_g5039</name>
</gene>
<feature type="region of interest" description="Disordered" evidence="1">
    <location>
        <begin position="263"/>
        <end position="312"/>
    </location>
</feature>
<accession>A0AAD5VVX0</accession>
<comment type="caution">
    <text evidence="3">The sequence shown here is derived from an EMBL/GenBank/DDBJ whole genome shotgun (WGS) entry which is preliminary data.</text>
</comment>
<reference evidence="3" key="1">
    <citation type="submission" date="2022-07" db="EMBL/GenBank/DDBJ databases">
        <title>Genome Sequence of Leucocoprinus birnbaumii.</title>
        <authorList>
            <person name="Buettner E."/>
        </authorList>
    </citation>
    <scope>NUCLEOTIDE SEQUENCE</scope>
    <source>
        <strain evidence="3">VT141</strain>
    </source>
</reference>
<organism evidence="3 4">
    <name type="scientific">Leucocoprinus birnbaumii</name>
    <dbReference type="NCBI Taxonomy" id="56174"/>
    <lineage>
        <taxon>Eukaryota</taxon>
        <taxon>Fungi</taxon>
        <taxon>Dikarya</taxon>
        <taxon>Basidiomycota</taxon>
        <taxon>Agaricomycotina</taxon>
        <taxon>Agaricomycetes</taxon>
        <taxon>Agaricomycetidae</taxon>
        <taxon>Agaricales</taxon>
        <taxon>Agaricineae</taxon>
        <taxon>Agaricaceae</taxon>
        <taxon>Leucocoprinus</taxon>
    </lineage>
</organism>
<feature type="transmembrane region" description="Helical" evidence="2">
    <location>
        <begin position="134"/>
        <end position="157"/>
    </location>
</feature>
<proteinExistence type="predicted"/>
<evidence type="ECO:0000313" key="4">
    <source>
        <dbReference type="Proteomes" id="UP001213000"/>
    </source>
</evidence>
<keyword evidence="2" id="KW-1133">Transmembrane helix</keyword>
<dbReference type="Proteomes" id="UP001213000">
    <property type="component" value="Unassembled WGS sequence"/>
</dbReference>
<name>A0AAD5VVX0_9AGAR</name>
<keyword evidence="2" id="KW-0472">Membrane</keyword>
<evidence type="ECO:0000313" key="3">
    <source>
        <dbReference type="EMBL" id="KAJ3569451.1"/>
    </source>
</evidence>
<keyword evidence="2" id="KW-0812">Transmembrane</keyword>
<evidence type="ECO:0000256" key="2">
    <source>
        <dbReference type="SAM" id="Phobius"/>
    </source>
</evidence>
<feature type="compositionally biased region" description="Polar residues" evidence="1">
    <location>
        <begin position="270"/>
        <end position="301"/>
    </location>
</feature>
<dbReference type="EMBL" id="JANIEX010000287">
    <property type="protein sequence ID" value="KAJ3569451.1"/>
    <property type="molecule type" value="Genomic_DNA"/>
</dbReference>